<dbReference type="InterPro" id="IPR038297">
    <property type="entry name" value="CcmH/CycL/NrfF/Ccl2_sf"/>
</dbReference>
<dbReference type="AlphaFoldDB" id="A0AAF0H9P2"/>
<evidence type="ECO:0000256" key="2">
    <source>
        <dbReference type="ARBA" id="ARBA00022617"/>
    </source>
</evidence>
<feature type="domain" description="CcmH/CycL/Ccl2/NrfF N-terminal" evidence="10">
    <location>
        <begin position="3"/>
        <end position="137"/>
    </location>
</feature>
<sequence>MSTLPSFAFNPDEVLSDPALEARARGLTSQLRCMVCQNQSIDDSNAELARDLRVLVRERLTQGDSDEAVINYVVSRYGEFVLLKPRLSARTVLLWGAPIGLITVGAICVFVFSRRRAVLAEGQKLTADEEARIRELLEK</sequence>
<keyword evidence="2 9" id="KW-0349">Heme</keyword>
<keyword evidence="9" id="KW-0472">Membrane</keyword>
<dbReference type="InterPro" id="IPR005616">
    <property type="entry name" value="CcmH/CycL/Ccl2/NrfF_N"/>
</dbReference>
<gene>
    <name evidence="11" type="ORF">CFBP5477_011230</name>
</gene>
<keyword evidence="9" id="KW-1133">Transmembrane helix</keyword>
<evidence type="ECO:0000256" key="3">
    <source>
        <dbReference type="ARBA" id="ARBA00022723"/>
    </source>
</evidence>
<dbReference type="FunFam" id="1.10.8.640:FF:000001">
    <property type="entry name" value="Cytochrome c-type biogenesis protein"/>
    <property type="match status" value="1"/>
</dbReference>
<dbReference type="GO" id="GO:0017004">
    <property type="term" value="P:cytochrome complex assembly"/>
    <property type="evidence" value="ECO:0007669"/>
    <property type="project" value="UniProtKB-KW"/>
</dbReference>
<dbReference type="PANTHER" id="PTHR47870">
    <property type="entry name" value="CYTOCHROME C-TYPE BIOGENESIS PROTEIN CCMH"/>
    <property type="match status" value="1"/>
</dbReference>
<dbReference type="PANTHER" id="PTHR47870:SF1">
    <property type="entry name" value="CYTOCHROME C-TYPE BIOGENESIS PROTEIN CCMH"/>
    <property type="match status" value="1"/>
</dbReference>
<dbReference type="Pfam" id="PF03918">
    <property type="entry name" value="CcmH"/>
    <property type="match status" value="1"/>
</dbReference>
<dbReference type="CDD" id="cd16378">
    <property type="entry name" value="CcmH_N"/>
    <property type="match status" value="1"/>
</dbReference>
<evidence type="ECO:0000256" key="5">
    <source>
        <dbReference type="ARBA" id="ARBA00022748"/>
    </source>
</evidence>
<evidence type="ECO:0000313" key="12">
    <source>
        <dbReference type="Proteomes" id="UP000298664"/>
    </source>
</evidence>
<dbReference type="GO" id="GO:0005886">
    <property type="term" value="C:plasma membrane"/>
    <property type="evidence" value="ECO:0007669"/>
    <property type="project" value="TreeGrafter"/>
</dbReference>
<name>A0AAF0H9P2_9HYPH</name>
<evidence type="ECO:0000256" key="7">
    <source>
        <dbReference type="ARBA" id="ARBA00037230"/>
    </source>
</evidence>
<protein>
    <recommendedName>
        <fullName evidence="9">Cytochrome c-type biogenesis protein</fullName>
    </recommendedName>
</protein>
<keyword evidence="4 9" id="KW-0732">Signal</keyword>
<evidence type="ECO:0000256" key="1">
    <source>
        <dbReference type="ARBA" id="ARBA00010342"/>
    </source>
</evidence>
<organism evidence="11 12">
    <name type="scientific">Agrobacterium larrymoorei</name>
    <dbReference type="NCBI Taxonomy" id="160699"/>
    <lineage>
        <taxon>Bacteria</taxon>
        <taxon>Pseudomonadati</taxon>
        <taxon>Pseudomonadota</taxon>
        <taxon>Alphaproteobacteria</taxon>
        <taxon>Hyphomicrobiales</taxon>
        <taxon>Rhizobiaceae</taxon>
        <taxon>Rhizobium/Agrobacterium group</taxon>
        <taxon>Agrobacterium</taxon>
    </lineage>
</organism>
<feature type="transmembrane region" description="Helical" evidence="9">
    <location>
        <begin position="92"/>
        <end position="112"/>
    </location>
</feature>
<keyword evidence="3 9" id="KW-0479">Metal-binding</keyword>
<comment type="function">
    <text evidence="7">Required for the biogenesis of c-type cytochromes. Possible subunit of a heme lyase.</text>
</comment>
<dbReference type="EMBL" id="CP124733">
    <property type="protein sequence ID" value="WHA40400.1"/>
    <property type="molecule type" value="Genomic_DNA"/>
</dbReference>
<evidence type="ECO:0000256" key="4">
    <source>
        <dbReference type="ARBA" id="ARBA00022729"/>
    </source>
</evidence>
<accession>A0AAF0H9P2</accession>
<keyword evidence="9" id="KW-0812">Transmembrane</keyword>
<dbReference type="Proteomes" id="UP000298664">
    <property type="component" value="Chromosome Circular"/>
</dbReference>
<comment type="subcellular location">
    <subcellularLocation>
        <location evidence="8">Membrane</location>
        <topology evidence="8">Single-pass membrane protein</topology>
        <orientation evidence="8">Periplasmic side</orientation>
    </subcellularLocation>
</comment>
<reference evidence="11" key="1">
    <citation type="submission" date="2023-05" db="EMBL/GenBank/DDBJ databases">
        <title>Complete genome sequence of Agrobacterium larrymoorei CFBP5477.</title>
        <authorList>
            <person name="Yen H.-C."/>
            <person name="Chou L."/>
            <person name="Lin Y.-C."/>
            <person name="Lai E.-M."/>
            <person name="Kuo C.-H."/>
        </authorList>
    </citation>
    <scope>NUCLEOTIDE SEQUENCE</scope>
    <source>
        <strain evidence="11">CFBP5477</strain>
    </source>
</reference>
<evidence type="ECO:0000256" key="6">
    <source>
        <dbReference type="ARBA" id="ARBA00023004"/>
    </source>
</evidence>
<dbReference type="GO" id="GO:0046872">
    <property type="term" value="F:metal ion binding"/>
    <property type="evidence" value="ECO:0007669"/>
    <property type="project" value="UniProtKB-KW"/>
</dbReference>
<evidence type="ECO:0000256" key="9">
    <source>
        <dbReference type="RuleBase" id="RU364112"/>
    </source>
</evidence>
<comment type="similarity">
    <text evidence="1 9">Belongs to the CcmH/CycL/Ccl2/NrfF family.</text>
</comment>
<evidence type="ECO:0000259" key="10">
    <source>
        <dbReference type="Pfam" id="PF03918"/>
    </source>
</evidence>
<keyword evidence="6 9" id="KW-0408">Iron</keyword>
<keyword evidence="5" id="KW-0201">Cytochrome c-type biogenesis</keyword>
<proteinExistence type="inferred from homology"/>
<evidence type="ECO:0000256" key="8">
    <source>
        <dbReference type="ARBA" id="ARBA00060491"/>
    </source>
</evidence>
<dbReference type="Gene3D" id="1.10.8.640">
    <property type="entry name" value="Cytochrome C biogenesis protein"/>
    <property type="match status" value="1"/>
</dbReference>
<evidence type="ECO:0000313" key="11">
    <source>
        <dbReference type="EMBL" id="WHA40400.1"/>
    </source>
</evidence>
<dbReference type="InterPro" id="IPR051263">
    <property type="entry name" value="C-type_cytochrome_biogenesis"/>
</dbReference>